<evidence type="ECO:0000313" key="3">
    <source>
        <dbReference type="Proteomes" id="UP000016570"/>
    </source>
</evidence>
<accession>U3BCC5</accession>
<dbReference type="Proteomes" id="UP000016570">
    <property type="component" value="Unassembled WGS sequence"/>
</dbReference>
<dbReference type="Pfam" id="PF08867">
    <property type="entry name" value="FRG"/>
    <property type="match status" value="1"/>
</dbReference>
<keyword evidence="3" id="KW-1185">Reference proteome</keyword>
<dbReference type="eggNOG" id="ENOG502Z9DH">
    <property type="taxonomic scope" value="Bacteria"/>
</dbReference>
<dbReference type="STRING" id="1219065.VPR01S_08_00030"/>
<organism evidence="2 3">
    <name type="scientific">Vibrio proteolyticus NBRC 13287</name>
    <dbReference type="NCBI Taxonomy" id="1219065"/>
    <lineage>
        <taxon>Bacteria</taxon>
        <taxon>Pseudomonadati</taxon>
        <taxon>Pseudomonadota</taxon>
        <taxon>Gammaproteobacteria</taxon>
        <taxon>Vibrionales</taxon>
        <taxon>Vibrionaceae</taxon>
        <taxon>Vibrio</taxon>
    </lineage>
</organism>
<dbReference type="RefSeq" id="WP_021705394.1">
    <property type="nucleotide sequence ID" value="NZ_BATJ01000008.1"/>
</dbReference>
<dbReference type="AlphaFoldDB" id="U3BCC5"/>
<comment type="caution">
    <text evidence="2">The sequence shown here is derived from an EMBL/GenBank/DDBJ whole genome shotgun (WGS) entry which is preliminary data.</text>
</comment>
<feature type="domain" description="FRG" evidence="1">
    <location>
        <begin position="21"/>
        <end position="114"/>
    </location>
</feature>
<dbReference type="InterPro" id="IPR014966">
    <property type="entry name" value="FRG-dom"/>
</dbReference>
<dbReference type="EMBL" id="BATJ01000008">
    <property type="protein sequence ID" value="GAD67419.1"/>
    <property type="molecule type" value="Genomic_DNA"/>
</dbReference>
<gene>
    <name evidence="2" type="ORF">VPR01S_08_00030</name>
</gene>
<proteinExistence type="predicted"/>
<evidence type="ECO:0000313" key="2">
    <source>
        <dbReference type="EMBL" id="GAD67419.1"/>
    </source>
</evidence>
<protein>
    <recommendedName>
        <fullName evidence="1">FRG domain-containing protein</fullName>
    </recommendedName>
</protein>
<dbReference type="SMART" id="SM00901">
    <property type="entry name" value="FRG"/>
    <property type="match status" value="1"/>
</dbReference>
<name>U3BCC5_VIBPR</name>
<reference evidence="2 3" key="1">
    <citation type="submission" date="2013-09" db="EMBL/GenBank/DDBJ databases">
        <title>Whole genome shotgun sequence of Vibrio proteolyticus NBRC 13287.</title>
        <authorList>
            <person name="Isaki S."/>
            <person name="Hosoyama A."/>
            <person name="Numata M."/>
            <person name="Hashimoto M."/>
            <person name="Hosoyama Y."/>
            <person name="Tsuchikane K."/>
            <person name="Noguchi M."/>
            <person name="Hirakata S."/>
            <person name="Ichikawa N."/>
            <person name="Ohji S."/>
            <person name="Yamazoe A."/>
            <person name="Fujita N."/>
        </authorList>
    </citation>
    <scope>NUCLEOTIDE SEQUENCE [LARGE SCALE GENOMIC DNA]</scope>
    <source>
        <strain evidence="2 3">NBRC 13287</strain>
    </source>
</reference>
<sequence length="254" mass="29055">MREFKVSSVSEYVSHIEKLAGYGNFWFRGVARTKQTPQPGIVWRDIYDDEGSLEHNFLVGYKAYSDNSNLNSWEIFALMQHHGLPTRLLDWSESALVALFFALTSEPSFNGYRSVWVLDPFALNHKTLGHRKIYCPSVMEDRNISEINLDSYLPPNLSPANSGATPKQAIAIQSSQHIKRVSSQKGCFTVHGTSPEHIGTYFSEPEDFHMIKIDARTKEKRKEMLSVLETMGIDEEFIFQDLDSLCDKIKRVWA</sequence>
<evidence type="ECO:0000259" key="1">
    <source>
        <dbReference type="SMART" id="SM00901"/>
    </source>
</evidence>